<name>A0A8J3FZU2_9PSEU</name>
<comment type="caution">
    <text evidence="3">The sequence shown here is derived from an EMBL/GenBank/DDBJ whole genome shotgun (WGS) entry which is preliminary data.</text>
</comment>
<keyword evidence="2" id="KW-0472">Membrane</keyword>
<feature type="transmembrane region" description="Helical" evidence="2">
    <location>
        <begin position="131"/>
        <end position="153"/>
    </location>
</feature>
<proteinExistence type="predicted"/>
<dbReference type="AlphaFoldDB" id="A0A8J3FZU2"/>
<dbReference type="Proteomes" id="UP000637578">
    <property type="component" value="Unassembled WGS sequence"/>
</dbReference>
<dbReference type="EMBL" id="BMMK01000065">
    <property type="protein sequence ID" value="GGM83884.1"/>
    <property type="molecule type" value="Genomic_DNA"/>
</dbReference>
<reference evidence="3" key="1">
    <citation type="journal article" date="2014" name="Int. J. Syst. Evol. Microbiol.">
        <title>Complete genome sequence of Corynebacterium casei LMG S-19264T (=DSM 44701T), isolated from a smear-ripened cheese.</title>
        <authorList>
            <consortium name="US DOE Joint Genome Institute (JGI-PGF)"/>
            <person name="Walter F."/>
            <person name="Albersmeier A."/>
            <person name="Kalinowski J."/>
            <person name="Ruckert C."/>
        </authorList>
    </citation>
    <scope>NUCLEOTIDE SEQUENCE</scope>
    <source>
        <strain evidence="3">CGMCC 4.5737</strain>
    </source>
</reference>
<keyword evidence="2" id="KW-1133">Transmembrane helix</keyword>
<accession>A0A8J3FZU2</accession>
<evidence type="ECO:0000256" key="1">
    <source>
        <dbReference type="SAM" id="MobiDB-lite"/>
    </source>
</evidence>
<keyword evidence="2" id="KW-0812">Transmembrane</keyword>
<feature type="transmembrane region" description="Helical" evidence="2">
    <location>
        <begin position="28"/>
        <end position="49"/>
    </location>
</feature>
<evidence type="ECO:0000313" key="4">
    <source>
        <dbReference type="Proteomes" id="UP000637578"/>
    </source>
</evidence>
<dbReference type="RefSeq" id="WP_229686920.1">
    <property type="nucleotide sequence ID" value="NZ_BMMK01000065.1"/>
</dbReference>
<evidence type="ECO:0008006" key="5">
    <source>
        <dbReference type="Google" id="ProtNLM"/>
    </source>
</evidence>
<evidence type="ECO:0000313" key="3">
    <source>
        <dbReference type="EMBL" id="GGM83884.1"/>
    </source>
</evidence>
<organism evidence="3 4">
    <name type="scientific">Longimycelium tulufanense</name>
    <dbReference type="NCBI Taxonomy" id="907463"/>
    <lineage>
        <taxon>Bacteria</taxon>
        <taxon>Bacillati</taxon>
        <taxon>Actinomycetota</taxon>
        <taxon>Actinomycetes</taxon>
        <taxon>Pseudonocardiales</taxon>
        <taxon>Pseudonocardiaceae</taxon>
        <taxon>Longimycelium</taxon>
    </lineage>
</organism>
<gene>
    <name evidence="3" type="ORF">GCM10012275_63130</name>
</gene>
<sequence length="163" mass="17740">MEDAAGTGVSEPAHSATRSGRRRDWRRVTSTVLLSIGGVLTVLCALLVAGCWADDLAIERPEPGRATAEVVSVSFSRTIVRYNTPEGAVHIPNEGVLYPEGLQEGQLVRVEYDTAQPDKKVRVEGRDFRLALLPVGTTVAGLWAVLVPAVWWLRRKPVAARQS</sequence>
<protein>
    <recommendedName>
        <fullName evidence="5">DUF3592 domain-containing protein</fullName>
    </recommendedName>
</protein>
<reference evidence="3" key="2">
    <citation type="submission" date="2020-09" db="EMBL/GenBank/DDBJ databases">
        <authorList>
            <person name="Sun Q."/>
            <person name="Zhou Y."/>
        </authorList>
    </citation>
    <scope>NUCLEOTIDE SEQUENCE</scope>
    <source>
        <strain evidence="3">CGMCC 4.5737</strain>
    </source>
</reference>
<keyword evidence="4" id="KW-1185">Reference proteome</keyword>
<feature type="region of interest" description="Disordered" evidence="1">
    <location>
        <begin position="1"/>
        <end position="22"/>
    </location>
</feature>
<evidence type="ECO:0000256" key="2">
    <source>
        <dbReference type="SAM" id="Phobius"/>
    </source>
</evidence>